<organism evidence="3 4">
    <name type="scientific">Ophiocordyceps australis</name>
    <dbReference type="NCBI Taxonomy" id="1399860"/>
    <lineage>
        <taxon>Eukaryota</taxon>
        <taxon>Fungi</taxon>
        <taxon>Dikarya</taxon>
        <taxon>Ascomycota</taxon>
        <taxon>Pezizomycotina</taxon>
        <taxon>Sordariomycetes</taxon>
        <taxon>Hypocreomycetidae</taxon>
        <taxon>Hypocreales</taxon>
        <taxon>Ophiocordycipitaceae</taxon>
        <taxon>Ophiocordyceps</taxon>
    </lineage>
</organism>
<proteinExistence type="predicted"/>
<evidence type="ECO:0000313" key="3">
    <source>
        <dbReference type="EMBL" id="PHH71032.1"/>
    </source>
</evidence>
<accession>A0A2C5YUM8</accession>
<dbReference type="EMBL" id="NJEU01000727">
    <property type="protein sequence ID" value="PHH71032.1"/>
    <property type="molecule type" value="Genomic_DNA"/>
</dbReference>
<evidence type="ECO:0000313" key="4">
    <source>
        <dbReference type="Proteomes" id="UP000224854"/>
    </source>
</evidence>
<name>A0A2C5YUM8_9HYPO</name>
<reference evidence="3 4" key="1">
    <citation type="submission" date="2017-06" db="EMBL/GenBank/DDBJ databases">
        <title>Ant-infecting Ophiocordyceps genomes reveal a high diversity of potential behavioral manipulation genes and a possible major role for enterotoxins.</title>
        <authorList>
            <person name="De Bekker C."/>
            <person name="Evans H.C."/>
            <person name="Brachmann A."/>
            <person name="Hughes D.P."/>
        </authorList>
    </citation>
    <scope>NUCLEOTIDE SEQUENCE [LARGE SCALE GENOMIC DNA]</scope>
    <source>
        <strain evidence="3 4">1348a</strain>
    </source>
</reference>
<dbReference type="GO" id="GO:0003682">
    <property type="term" value="F:chromatin binding"/>
    <property type="evidence" value="ECO:0007669"/>
    <property type="project" value="InterPro"/>
</dbReference>
<gene>
    <name evidence="3" type="ORF">CDD82_6777</name>
</gene>
<dbReference type="AlphaFoldDB" id="A0A2C5YUM8"/>
<feature type="domain" description="BAH" evidence="2">
    <location>
        <begin position="70"/>
        <end position="201"/>
    </location>
</feature>
<dbReference type="InterPro" id="IPR001025">
    <property type="entry name" value="BAH_dom"/>
</dbReference>
<feature type="region of interest" description="Disordered" evidence="1">
    <location>
        <begin position="1"/>
        <end position="28"/>
    </location>
</feature>
<keyword evidence="4" id="KW-1185">Reference proteome</keyword>
<dbReference type="Proteomes" id="UP000224854">
    <property type="component" value="Unassembled WGS sequence"/>
</dbReference>
<evidence type="ECO:0000256" key="1">
    <source>
        <dbReference type="SAM" id="MobiDB-lite"/>
    </source>
</evidence>
<feature type="region of interest" description="Disordered" evidence="1">
    <location>
        <begin position="223"/>
        <end position="244"/>
    </location>
</feature>
<dbReference type="PROSITE" id="PS51038">
    <property type="entry name" value="BAH"/>
    <property type="match status" value="1"/>
</dbReference>
<dbReference type="Gene3D" id="2.30.30.490">
    <property type="match status" value="1"/>
</dbReference>
<dbReference type="Pfam" id="PF01426">
    <property type="entry name" value="BAH"/>
    <property type="match status" value="1"/>
</dbReference>
<protein>
    <recommendedName>
        <fullName evidence="2">BAH domain-containing protein</fullName>
    </recommendedName>
</protein>
<feature type="compositionally biased region" description="Basic and acidic residues" evidence="1">
    <location>
        <begin position="234"/>
        <end position="244"/>
    </location>
</feature>
<dbReference type="OrthoDB" id="1926878at2759"/>
<dbReference type="SUPFAM" id="SSF82061">
    <property type="entry name" value="BAH domain"/>
    <property type="match status" value="1"/>
</dbReference>
<sequence>MAHNVPRPRRRRRAAPPGISRQDSDDELGSDDLPWQWIYSTHSHDQAGSRRKRRRLAAQRQIVGARLGSFECRIGDCVLLKAEGSNEAWVAIICEFLSGSPDADADHDEKSANLMWFSTEQEIRNKLRKRSDFFPNELYISPSWDINPLASINGKARVMSPAAFFAKFPSGKVPRHHPDHGKVFVCRRGCNTRTATYTDEFVWDDIYTGGSDIDALIDRITRDTKASRSSRPKSPPDDAYAHQG</sequence>
<dbReference type="InterPro" id="IPR043151">
    <property type="entry name" value="BAH_sf"/>
</dbReference>
<comment type="caution">
    <text evidence="3">The sequence shown here is derived from an EMBL/GenBank/DDBJ whole genome shotgun (WGS) entry which is preliminary data.</text>
</comment>
<feature type="compositionally biased region" description="Basic residues" evidence="1">
    <location>
        <begin position="1"/>
        <end position="14"/>
    </location>
</feature>
<evidence type="ECO:0000259" key="2">
    <source>
        <dbReference type="PROSITE" id="PS51038"/>
    </source>
</evidence>